<dbReference type="Proteomes" id="UP000189777">
    <property type="component" value="Unassembled WGS sequence"/>
</dbReference>
<feature type="transmembrane region" description="Helical" evidence="2">
    <location>
        <begin position="56"/>
        <end position="76"/>
    </location>
</feature>
<keyword evidence="4" id="KW-1185">Reference proteome</keyword>
<dbReference type="InterPro" id="IPR047789">
    <property type="entry name" value="CU044_5270-like"/>
</dbReference>
<proteinExistence type="predicted"/>
<dbReference type="AlphaFoldDB" id="A0A1T5LRR7"/>
<protein>
    <recommendedName>
        <fullName evidence="5">CU044_5270 family protein</fullName>
    </recommendedName>
</protein>
<dbReference type="OrthoDB" id="4829420at2"/>
<evidence type="ECO:0000313" key="4">
    <source>
        <dbReference type="Proteomes" id="UP000189777"/>
    </source>
</evidence>
<feature type="region of interest" description="Disordered" evidence="1">
    <location>
        <begin position="1"/>
        <end position="28"/>
    </location>
</feature>
<reference evidence="3 4" key="1">
    <citation type="submission" date="2017-02" db="EMBL/GenBank/DDBJ databases">
        <authorList>
            <person name="Peterson S.W."/>
        </authorList>
    </citation>
    <scope>NUCLEOTIDE SEQUENCE [LARGE SCALE GENOMIC DNA]</scope>
    <source>
        <strain evidence="3 4">DSM 21481</strain>
    </source>
</reference>
<dbReference type="EMBL" id="FUZQ01000007">
    <property type="protein sequence ID" value="SKC78555.1"/>
    <property type="molecule type" value="Genomic_DNA"/>
</dbReference>
<evidence type="ECO:0000256" key="1">
    <source>
        <dbReference type="SAM" id="MobiDB-lite"/>
    </source>
</evidence>
<gene>
    <name evidence="3" type="ORF">SAMN04324258_3814</name>
</gene>
<organism evidence="3 4">
    <name type="scientific">Krasilnikoviella flava</name>
    <dbReference type="NCBI Taxonomy" id="526729"/>
    <lineage>
        <taxon>Bacteria</taxon>
        <taxon>Bacillati</taxon>
        <taxon>Actinomycetota</taxon>
        <taxon>Actinomycetes</taxon>
        <taxon>Micrococcales</taxon>
        <taxon>Promicromonosporaceae</taxon>
        <taxon>Krasilnikoviella</taxon>
    </lineage>
</organism>
<dbReference type="NCBIfam" id="NF038083">
    <property type="entry name" value="CU044_5270_fam"/>
    <property type="match status" value="1"/>
</dbReference>
<accession>A0A1T5LRR7</accession>
<keyword evidence="2" id="KW-0472">Membrane</keyword>
<name>A0A1T5LRR7_9MICO</name>
<keyword evidence="2" id="KW-0812">Transmembrane</keyword>
<evidence type="ECO:0000313" key="3">
    <source>
        <dbReference type="EMBL" id="SKC78555.1"/>
    </source>
</evidence>
<dbReference type="STRING" id="526729.SAMN04324258_3814"/>
<evidence type="ECO:0000256" key="2">
    <source>
        <dbReference type="SAM" id="Phobius"/>
    </source>
</evidence>
<keyword evidence="2" id="KW-1133">Transmembrane helix</keyword>
<sequence length="331" mass="34549">MNLMTEDPTLRRLAGANPAPTAPLSPAETARAEAILERIMARPETAGRPATQRRRWWARAAAAGTALAAVIAAGVLGTAPASAELVLLEAAGNAASQPVGDGEYWYVHEQVVDSGMGPDEIGPYDREVWRSRDTFIIRSEESAARAAAEHGDSAFDLSLVRVRDLSDAVEGGGTPGFGGNPQYTWDELGDLPTDPSALAEELALGLPTSGHGHDWDVWSQAVSLLQGSPARPELRRALWQVLAGIPGVELVGRASDSAGRDATAIRADFADLGGEELLLDPASGALLETRLSDGEGTVLLSTTVLDQGPRDTAPVAEPPLCGPGSVPDKSC</sequence>
<evidence type="ECO:0008006" key="5">
    <source>
        <dbReference type="Google" id="ProtNLM"/>
    </source>
</evidence>
<feature type="region of interest" description="Disordered" evidence="1">
    <location>
        <begin position="305"/>
        <end position="331"/>
    </location>
</feature>